<sequence length="89" mass="9705">MCAIFVDVRSGCPWNSTAACHLNALFAFPCLALPAMNFFLDECKAICLLIMADQLQFLDSICAEADQGCNQKRTSFKLGAFGMVWTASS</sequence>
<evidence type="ECO:0000313" key="1">
    <source>
        <dbReference type="EMBL" id="TVU29384.1"/>
    </source>
</evidence>
<organism evidence="1 2">
    <name type="scientific">Eragrostis curvula</name>
    <name type="common">weeping love grass</name>
    <dbReference type="NCBI Taxonomy" id="38414"/>
    <lineage>
        <taxon>Eukaryota</taxon>
        <taxon>Viridiplantae</taxon>
        <taxon>Streptophyta</taxon>
        <taxon>Embryophyta</taxon>
        <taxon>Tracheophyta</taxon>
        <taxon>Spermatophyta</taxon>
        <taxon>Magnoliopsida</taxon>
        <taxon>Liliopsida</taxon>
        <taxon>Poales</taxon>
        <taxon>Poaceae</taxon>
        <taxon>PACMAD clade</taxon>
        <taxon>Chloridoideae</taxon>
        <taxon>Eragrostideae</taxon>
        <taxon>Eragrostidinae</taxon>
        <taxon>Eragrostis</taxon>
    </lineage>
</organism>
<gene>
    <name evidence="1" type="ORF">EJB05_20948</name>
</gene>
<proteinExistence type="predicted"/>
<comment type="caution">
    <text evidence="1">The sequence shown here is derived from an EMBL/GenBank/DDBJ whole genome shotgun (WGS) entry which is preliminary data.</text>
</comment>
<accession>A0A5J9V1J1</accession>
<dbReference type="EMBL" id="RWGY01000011">
    <property type="protein sequence ID" value="TVU29384.1"/>
    <property type="molecule type" value="Genomic_DNA"/>
</dbReference>
<dbReference type="Proteomes" id="UP000324897">
    <property type="component" value="Chromosome 1"/>
</dbReference>
<reference evidence="1 2" key="1">
    <citation type="journal article" date="2019" name="Sci. Rep.">
        <title>A high-quality genome of Eragrostis curvula grass provides insights into Poaceae evolution and supports new strategies to enhance forage quality.</title>
        <authorList>
            <person name="Carballo J."/>
            <person name="Santos B.A.C.M."/>
            <person name="Zappacosta D."/>
            <person name="Garbus I."/>
            <person name="Selva J.P."/>
            <person name="Gallo C.A."/>
            <person name="Diaz A."/>
            <person name="Albertini E."/>
            <person name="Caccamo M."/>
            <person name="Echenique V."/>
        </authorList>
    </citation>
    <scope>NUCLEOTIDE SEQUENCE [LARGE SCALE GENOMIC DNA]</scope>
    <source>
        <strain evidence="2">cv. Victoria</strain>
        <tissue evidence="1">Leaf</tissue>
    </source>
</reference>
<evidence type="ECO:0000313" key="2">
    <source>
        <dbReference type="Proteomes" id="UP000324897"/>
    </source>
</evidence>
<dbReference type="AlphaFoldDB" id="A0A5J9V1J1"/>
<dbReference type="Gramene" id="TVU29384">
    <property type="protein sequence ID" value="TVU29384"/>
    <property type="gene ID" value="EJB05_20948"/>
</dbReference>
<feature type="non-terminal residue" evidence="1">
    <location>
        <position position="1"/>
    </location>
</feature>
<name>A0A5J9V1J1_9POAL</name>
<keyword evidence="2" id="KW-1185">Reference proteome</keyword>
<protein>
    <submittedName>
        <fullName evidence="1">Uncharacterized protein</fullName>
    </submittedName>
</protein>